<protein>
    <submittedName>
        <fullName evidence="1">Uncharacterized protein</fullName>
    </submittedName>
</protein>
<evidence type="ECO:0000313" key="2">
    <source>
        <dbReference type="Proteomes" id="UP000593818"/>
    </source>
</evidence>
<dbReference type="InterPro" id="IPR027417">
    <property type="entry name" value="P-loop_NTPase"/>
</dbReference>
<dbReference type="EMBL" id="CP063450">
    <property type="protein sequence ID" value="QOV98015.1"/>
    <property type="molecule type" value="Genomic_DNA"/>
</dbReference>
<keyword evidence="2" id="KW-1185">Reference proteome</keyword>
<gene>
    <name evidence="1" type="ORF">INP59_19270</name>
</gene>
<dbReference type="Gene3D" id="3.40.50.300">
    <property type="entry name" value="P-loop containing nucleotide triphosphate hydrolases"/>
    <property type="match status" value="1"/>
</dbReference>
<accession>A0A7M2XJX1</accession>
<dbReference type="RefSeq" id="WP_193902544.1">
    <property type="nucleotide sequence ID" value="NZ_CP063450.1"/>
</dbReference>
<evidence type="ECO:0000313" key="1">
    <source>
        <dbReference type="EMBL" id="QOV98015.1"/>
    </source>
</evidence>
<organism evidence="1 2">
    <name type="scientific">Rhodococcus pyridinivorans</name>
    <dbReference type="NCBI Taxonomy" id="103816"/>
    <lineage>
        <taxon>Bacteria</taxon>
        <taxon>Bacillati</taxon>
        <taxon>Actinomycetota</taxon>
        <taxon>Actinomycetes</taxon>
        <taxon>Mycobacteriales</taxon>
        <taxon>Nocardiaceae</taxon>
        <taxon>Rhodococcus</taxon>
    </lineage>
</organism>
<dbReference type="Proteomes" id="UP000593818">
    <property type="component" value="Chromosome"/>
</dbReference>
<name>A0A7M2XJX1_9NOCA</name>
<proteinExistence type="predicted"/>
<dbReference type="AlphaFoldDB" id="A0A7M2XJX1"/>
<reference evidence="1 2" key="1">
    <citation type="submission" date="2020-10" db="EMBL/GenBank/DDBJ databases">
        <title>Whole genome sequence of oil-degrading bacteria Rhodococcus pyridinivorans strain 5Ap.</title>
        <authorList>
            <person name="Akhremchuk A.E."/>
            <person name="Valentovich L.N."/>
            <person name="Charniauskaya M.I."/>
            <person name="Bukliarevich H.A."/>
            <person name="Titok M.A."/>
        </authorList>
    </citation>
    <scope>NUCLEOTIDE SEQUENCE [LARGE SCALE GENOMIC DNA]</scope>
    <source>
        <strain evidence="1 2">5Ap</strain>
    </source>
</reference>
<dbReference type="SUPFAM" id="SSF52540">
    <property type="entry name" value="P-loop containing nucleoside triphosphate hydrolases"/>
    <property type="match status" value="1"/>
</dbReference>
<sequence>MTSTGVELRDLTIGHARRRAFRGRTVTEIASKVNVARRGELVDVLGRLAREQNLAVVMSTHELELALRVSDRMWLLEADRTLTCDTPAALAESGRIGAEFDRGCMRFGPRRMVFDLEAEDSRV</sequence>